<dbReference type="SUPFAM" id="SSF52402">
    <property type="entry name" value="Adenine nucleotide alpha hydrolases-like"/>
    <property type="match status" value="1"/>
</dbReference>
<keyword evidence="9" id="KW-1185">Reference proteome</keyword>
<dbReference type="Gene3D" id="3.40.50.620">
    <property type="entry name" value="HUPs"/>
    <property type="match status" value="1"/>
</dbReference>
<evidence type="ECO:0000313" key="8">
    <source>
        <dbReference type="EMBL" id="KAK8077231.1"/>
    </source>
</evidence>
<dbReference type="Proteomes" id="UP001446871">
    <property type="component" value="Unassembled WGS sequence"/>
</dbReference>
<dbReference type="PANTHER" id="PTHR43033:SF1">
    <property type="entry name" value="TRNA(ILE)-LYSIDINE SYNTHASE-RELATED"/>
    <property type="match status" value="1"/>
</dbReference>
<keyword evidence="4" id="KW-0547">Nucleotide-binding</keyword>
<dbReference type="InterPro" id="IPR014729">
    <property type="entry name" value="Rossmann-like_a/b/a_fold"/>
</dbReference>
<sequence>MARPIGLAEFTDALRATCKPRFPEAKSSCHRLVGMAISGGVDSMALAYLCSKVREADPLFMICDNPVASFRCFVVDHGLRQESAQEAYQVCKALRRMGLVANAFMINWRKEFGEGTDPKAMPNFESAARRARYRRLGRCCANHRIATLLLGHHQDDQYETVLMRLLHGHKNRALRGMRRASAIPECDGIYGAFNSGWVDDQNAESPYISYKPDRATQKRMKRELVNAIHTQLPKDYRGDESLVNPWVAEEVEHVDEYGYLTEEVEQMSLPLDLGLPPMDIEDAGINIYRPMLDFGKDRLIATCLANDVPWWEDRTNADPTLTTRNTLRDLARTERLPTALRKPAVLSLSAKWEFKARAQDAEVDRWLKRTILHGFEPHVGSLVVQFPDLAPAEQLRHRPSERYRRRVIQKRAIAGLLVQRIAALVSPEIQHPPLTNLQNVISRLFPTLAGPSEYQPGTPPKPFPIASVHFTPLEATPSSVAATCAANERTWYVSRLPYSSTAPLPQWRIPYWSPAREHKELGKNSVPSQFKWSMGMSWHLYDGRYWIRVTHCFPYRVALMPFLVEHAKAFRQSLGPDEAKRLNTVLKRVAPGKVRYTLPAIYVEEHLDLDNVVPRPNYPEPADEEGDNMPEDTAVIRAAKQRNGKPQLSPIVTSKMRLLALPTLDVQIPGLDKWLRYEVRYKRVDRDTLHNMGTFSRRPFVPPVSFRDKETVRRESNRARNP</sequence>
<evidence type="ECO:0000256" key="2">
    <source>
        <dbReference type="ARBA" id="ARBA00022598"/>
    </source>
</evidence>
<dbReference type="HAMAP" id="MF_01161">
    <property type="entry name" value="tRNA_Ile_lys_synt"/>
    <property type="match status" value="1"/>
</dbReference>
<dbReference type="Pfam" id="PF01171">
    <property type="entry name" value="ATP_bind_3"/>
    <property type="match status" value="2"/>
</dbReference>
<dbReference type="InterPro" id="IPR012795">
    <property type="entry name" value="tRNA_Ile_lys_synt_N"/>
</dbReference>
<organism evidence="8 9">
    <name type="scientific">Apiospora saccharicola</name>
    <dbReference type="NCBI Taxonomy" id="335842"/>
    <lineage>
        <taxon>Eukaryota</taxon>
        <taxon>Fungi</taxon>
        <taxon>Dikarya</taxon>
        <taxon>Ascomycota</taxon>
        <taxon>Pezizomycotina</taxon>
        <taxon>Sordariomycetes</taxon>
        <taxon>Xylariomycetidae</taxon>
        <taxon>Amphisphaeriales</taxon>
        <taxon>Apiosporaceae</taxon>
        <taxon>Apiospora</taxon>
    </lineage>
</organism>
<gene>
    <name evidence="8" type="ORF">PG996_003401</name>
</gene>
<keyword evidence="3" id="KW-0819">tRNA processing</keyword>
<evidence type="ECO:0000256" key="5">
    <source>
        <dbReference type="ARBA" id="ARBA00022840"/>
    </source>
</evidence>
<comment type="caution">
    <text evidence="8">The sequence shown here is derived from an EMBL/GenBank/DDBJ whole genome shotgun (WGS) entry which is preliminary data.</text>
</comment>
<dbReference type="EMBL" id="JAQQWM010000002">
    <property type="protein sequence ID" value="KAK8077231.1"/>
    <property type="molecule type" value="Genomic_DNA"/>
</dbReference>
<evidence type="ECO:0000256" key="1">
    <source>
        <dbReference type="ARBA" id="ARBA00013267"/>
    </source>
</evidence>
<dbReference type="PANTHER" id="PTHR43033">
    <property type="entry name" value="TRNA(ILE)-LYSIDINE SYNTHASE-RELATED"/>
    <property type="match status" value="1"/>
</dbReference>
<protein>
    <recommendedName>
        <fullName evidence="1">tRNA(Ile)-lysidine synthetase</fullName>
        <ecNumber evidence="1">6.3.4.19</ecNumber>
    </recommendedName>
</protein>
<evidence type="ECO:0000313" key="9">
    <source>
        <dbReference type="Proteomes" id="UP001446871"/>
    </source>
</evidence>
<keyword evidence="5" id="KW-0067">ATP-binding</keyword>
<evidence type="ECO:0000259" key="7">
    <source>
        <dbReference type="Pfam" id="PF01171"/>
    </source>
</evidence>
<accession>A0ABR1W168</accession>
<evidence type="ECO:0000256" key="3">
    <source>
        <dbReference type="ARBA" id="ARBA00022694"/>
    </source>
</evidence>
<evidence type="ECO:0000256" key="6">
    <source>
        <dbReference type="ARBA" id="ARBA00048539"/>
    </source>
</evidence>
<name>A0ABR1W168_9PEZI</name>
<dbReference type="EC" id="6.3.4.19" evidence="1"/>
<reference evidence="8 9" key="1">
    <citation type="submission" date="2023-01" db="EMBL/GenBank/DDBJ databases">
        <title>Analysis of 21 Apiospora genomes using comparative genomics revels a genus with tremendous synthesis potential of carbohydrate active enzymes and secondary metabolites.</title>
        <authorList>
            <person name="Sorensen T."/>
        </authorList>
    </citation>
    <scope>NUCLEOTIDE SEQUENCE [LARGE SCALE GENOMIC DNA]</scope>
    <source>
        <strain evidence="8 9">CBS 83171</strain>
    </source>
</reference>
<keyword evidence="2" id="KW-0436">Ligase</keyword>
<dbReference type="CDD" id="cd01992">
    <property type="entry name" value="TilS_N"/>
    <property type="match status" value="1"/>
</dbReference>
<evidence type="ECO:0000256" key="4">
    <source>
        <dbReference type="ARBA" id="ARBA00022741"/>
    </source>
</evidence>
<feature type="domain" description="tRNA(Ile)-lysidine/2-thiocytidine synthase N-terminal" evidence="7">
    <location>
        <begin position="283"/>
        <end position="329"/>
    </location>
</feature>
<dbReference type="InterPro" id="IPR011063">
    <property type="entry name" value="TilS/TtcA_N"/>
</dbReference>
<comment type="catalytic activity">
    <reaction evidence="6">
        <text>cytidine(34) in tRNA(Ile2) + L-lysine + ATP = lysidine(34) in tRNA(Ile2) + AMP + diphosphate + H(+)</text>
        <dbReference type="Rhea" id="RHEA:43744"/>
        <dbReference type="Rhea" id="RHEA-COMP:10625"/>
        <dbReference type="Rhea" id="RHEA-COMP:10670"/>
        <dbReference type="ChEBI" id="CHEBI:15378"/>
        <dbReference type="ChEBI" id="CHEBI:30616"/>
        <dbReference type="ChEBI" id="CHEBI:32551"/>
        <dbReference type="ChEBI" id="CHEBI:33019"/>
        <dbReference type="ChEBI" id="CHEBI:82748"/>
        <dbReference type="ChEBI" id="CHEBI:83665"/>
        <dbReference type="ChEBI" id="CHEBI:456215"/>
        <dbReference type="EC" id="6.3.4.19"/>
    </reaction>
</comment>
<feature type="domain" description="tRNA(Ile)-lysidine/2-thiocytidine synthase N-terminal" evidence="7">
    <location>
        <begin position="35"/>
        <end position="183"/>
    </location>
</feature>
<dbReference type="InterPro" id="IPR012094">
    <property type="entry name" value="tRNA_Ile_lys_synt"/>
</dbReference>
<proteinExistence type="inferred from homology"/>